<gene>
    <name evidence="1" type="ORF">I8Y21_003640</name>
</gene>
<accession>A0AAN5LAI0</accession>
<reference evidence="1" key="2">
    <citation type="submission" date="2020-11" db="EMBL/GenBank/DDBJ databases">
        <authorList>
            <consortium name="NCBI Pathogen Detection Project"/>
        </authorList>
    </citation>
    <scope>NUCLEOTIDE SEQUENCE</scope>
    <source>
        <strain evidence="1">R404</strain>
    </source>
</reference>
<evidence type="ECO:0000313" key="2">
    <source>
        <dbReference type="Proteomes" id="UP000856143"/>
    </source>
</evidence>
<reference evidence="1" key="1">
    <citation type="journal article" date="2018" name="Genome Biol.">
        <title>SKESA: strategic k-mer extension for scrupulous assemblies.</title>
        <authorList>
            <person name="Souvorov A."/>
            <person name="Agarwala R."/>
            <person name="Lipman D.J."/>
        </authorList>
    </citation>
    <scope>NUCLEOTIDE SEQUENCE</scope>
    <source>
        <strain evidence="1">R404</strain>
    </source>
</reference>
<dbReference type="AlphaFoldDB" id="A0AAN5LAI0"/>
<sequence>MMQRTDLYPNSGALWSLGELRYLEKHYRTTEAAEIAAHLGRTPGAVRLMADRLGCRRKRGGGWTEAEKEIIRCHYTREGAEGLMVRLPGRSINAIFRMAEKMGVPGGRFWREEEIQLLKALYPVKGSAVAEQLPGRSVVAVNIMARRLGLKKWRGSESGFRPWGPEEWTLLENNMHLSVREQQRTLFPDRTLRAVEKARGRLIRRRRTGCATKQRL</sequence>
<proteinExistence type="predicted"/>
<evidence type="ECO:0000313" key="1">
    <source>
        <dbReference type="EMBL" id="HAT1682929.1"/>
    </source>
</evidence>
<name>A0AAN5LAI0_KLEOX</name>
<organism evidence="1 2">
    <name type="scientific">Klebsiella oxytoca</name>
    <dbReference type="NCBI Taxonomy" id="571"/>
    <lineage>
        <taxon>Bacteria</taxon>
        <taxon>Pseudomonadati</taxon>
        <taxon>Pseudomonadota</taxon>
        <taxon>Gammaproteobacteria</taxon>
        <taxon>Enterobacterales</taxon>
        <taxon>Enterobacteriaceae</taxon>
        <taxon>Klebsiella/Raoultella group</taxon>
        <taxon>Klebsiella</taxon>
    </lineage>
</organism>
<comment type="caution">
    <text evidence="1">The sequence shown here is derived from an EMBL/GenBank/DDBJ whole genome shotgun (WGS) entry which is preliminary data.</text>
</comment>
<dbReference type="EMBL" id="DACSEO010000047">
    <property type="protein sequence ID" value="HAT1682929.1"/>
    <property type="molecule type" value="Genomic_DNA"/>
</dbReference>
<dbReference type="Proteomes" id="UP000856143">
    <property type="component" value="Unassembled WGS sequence"/>
</dbReference>
<protein>
    <submittedName>
        <fullName evidence="1">Uncharacterized protein</fullName>
    </submittedName>
</protein>